<feature type="transmembrane region" description="Helical" evidence="1">
    <location>
        <begin position="37"/>
        <end position="57"/>
    </location>
</feature>
<evidence type="ECO:0000313" key="2">
    <source>
        <dbReference type="EMBL" id="KKN36578.1"/>
    </source>
</evidence>
<accession>A0A0F9T4T7</accession>
<sequence length="76" mass="8608">MKYPRGTMFNDSLVSAYVLCEVNVGPGYWWVWYKERLITAGVLGRLANGILVLPYGWAELMDQARALDAERRLGGE</sequence>
<keyword evidence="1" id="KW-0472">Membrane</keyword>
<reference evidence="2" key="1">
    <citation type="journal article" date="2015" name="Nature">
        <title>Complex archaea that bridge the gap between prokaryotes and eukaryotes.</title>
        <authorList>
            <person name="Spang A."/>
            <person name="Saw J.H."/>
            <person name="Jorgensen S.L."/>
            <person name="Zaremba-Niedzwiedzka K."/>
            <person name="Martijn J."/>
            <person name="Lind A.E."/>
            <person name="van Eijk R."/>
            <person name="Schleper C."/>
            <person name="Guy L."/>
            <person name="Ettema T.J."/>
        </authorList>
    </citation>
    <scope>NUCLEOTIDE SEQUENCE</scope>
</reference>
<dbReference type="EMBL" id="LAZR01001956">
    <property type="protein sequence ID" value="KKN36578.1"/>
    <property type="molecule type" value="Genomic_DNA"/>
</dbReference>
<protein>
    <submittedName>
        <fullName evidence="2">Uncharacterized protein</fullName>
    </submittedName>
</protein>
<proteinExistence type="predicted"/>
<comment type="caution">
    <text evidence="2">The sequence shown here is derived from an EMBL/GenBank/DDBJ whole genome shotgun (WGS) entry which is preliminary data.</text>
</comment>
<keyword evidence="1" id="KW-1133">Transmembrane helix</keyword>
<keyword evidence="1" id="KW-0812">Transmembrane</keyword>
<dbReference type="AlphaFoldDB" id="A0A0F9T4T7"/>
<organism evidence="2">
    <name type="scientific">marine sediment metagenome</name>
    <dbReference type="NCBI Taxonomy" id="412755"/>
    <lineage>
        <taxon>unclassified sequences</taxon>
        <taxon>metagenomes</taxon>
        <taxon>ecological metagenomes</taxon>
    </lineage>
</organism>
<feature type="transmembrane region" description="Helical" evidence="1">
    <location>
        <begin position="12"/>
        <end position="31"/>
    </location>
</feature>
<name>A0A0F9T4T7_9ZZZZ</name>
<gene>
    <name evidence="2" type="ORF">LCGC14_0772060</name>
</gene>
<evidence type="ECO:0000256" key="1">
    <source>
        <dbReference type="SAM" id="Phobius"/>
    </source>
</evidence>